<reference evidence="6" key="1">
    <citation type="submission" date="2021-01" db="EMBL/GenBank/DDBJ databases">
        <authorList>
            <consortium name="Genoscope - CEA"/>
            <person name="William W."/>
        </authorList>
    </citation>
    <scope>NUCLEOTIDE SEQUENCE</scope>
</reference>
<evidence type="ECO:0000256" key="4">
    <source>
        <dbReference type="ARBA" id="ARBA00023136"/>
    </source>
</evidence>
<feature type="transmembrane region" description="Helical" evidence="5">
    <location>
        <begin position="182"/>
        <end position="204"/>
    </location>
</feature>
<feature type="transmembrane region" description="Helical" evidence="5">
    <location>
        <begin position="20"/>
        <end position="40"/>
    </location>
</feature>
<comment type="subcellular location">
    <subcellularLocation>
        <location evidence="1">Membrane</location>
        <topology evidence="1">Multi-pass membrane protein</topology>
    </subcellularLocation>
</comment>
<dbReference type="AlphaFoldDB" id="A0A8S1MQ34"/>
<evidence type="ECO:0000313" key="6">
    <source>
        <dbReference type="EMBL" id="CAD8077024.1"/>
    </source>
</evidence>
<keyword evidence="3 5" id="KW-1133">Transmembrane helix</keyword>
<keyword evidence="4 5" id="KW-0472">Membrane</keyword>
<protein>
    <submittedName>
        <fullName evidence="6">Uncharacterized protein</fullName>
    </submittedName>
</protein>
<sequence>MISSSKEANTYNNSPKIKKWIILFSFCLNSISSVFLFNAFSPIWSQVAIYYRTDDYNLNWFSNCYFLLPIVLTLVLNPIILKYYGGSQIISCITTSLGLWIIYIAQRNYNIGLLGFIFIGLGQSLYFHVPLHLSKLWFEPDERIVSTFIGQYSSNFGLLLGYLVSAIYFYNETDQNQFNKRFPNIIFFNAILSTMSIPLSIITLQNPHNMKNKILLRDSIWKSIKIVCSKQESLFDILAVSTFIGYGWCYPTLFSVQQLMIGQTSLDIIINSINFQIGQIVAAFFSTYQLQKQARQGLQLGYDKLIKQIIGSGFLFLVIEILVFENLPYFILVGSNFVIGAGLGGLYSVLLESLMEKHYPVQELAISSLLEIGACAFALVITMILVIPEFLQFGFQIYSFIMILPFCYIFIFYTTKFKRFEYEG</sequence>
<dbReference type="Pfam" id="PF07690">
    <property type="entry name" value="MFS_1"/>
    <property type="match status" value="1"/>
</dbReference>
<proteinExistence type="predicted"/>
<dbReference type="PANTHER" id="PTHR10924">
    <property type="entry name" value="MAJOR FACILITATOR SUPERFAMILY PROTEIN-RELATED"/>
    <property type="match status" value="1"/>
</dbReference>
<feature type="transmembrane region" description="Helical" evidence="5">
    <location>
        <begin position="152"/>
        <end position="170"/>
    </location>
</feature>
<dbReference type="EMBL" id="CAJJDM010000058">
    <property type="protein sequence ID" value="CAD8077024.1"/>
    <property type="molecule type" value="Genomic_DNA"/>
</dbReference>
<feature type="transmembrane region" description="Helical" evidence="5">
    <location>
        <begin position="330"/>
        <end position="352"/>
    </location>
</feature>
<evidence type="ECO:0000256" key="2">
    <source>
        <dbReference type="ARBA" id="ARBA00022692"/>
    </source>
</evidence>
<dbReference type="Proteomes" id="UP000688137">
    <property type="component" value="Unassembled WGS sequence"/>
</dbReference>
<feature type="transmembrane region" description="Helical" evidence="5">
    <location>
        <begin position="88"/>
        <end position="105"/>
    </location>
</feature>
<feature type="transmembrane region" description="Helical" evidence="5">
    <location>
        <begin position="60"/>
        <end position="81"/>
    </location>
</feature>
<feature type="transmembrane region" description="Helical" evidence="5">
    <location>
        <begin position="305"/>
        <end position="324"/>
    </location>
</feature>
<keyword evidence="7" id="KW-1185">Reference proteome</keyword>
<organism evidence="6 7">
    <name type="scientific">Paramecium primaurelia</name>
    <dbReference type="NCBI Taxonomy" id="5886"/>
    <lineage>
        <taxon>Eukaryota</taxon>
        <taxon>Sar</taxon>
        <taxon>Alveolata</taxon>
        <taxon>Ciliophora</taxon>
        <taxon>Intramacronucleata</taxon>
        <taxon>Oligohymenophorea</taxon>
        <taxon>Peniculida</taxon>
        <taxon>Parameciidae</taxon>
        <taxon>Paramecium</taxon>
    </lineage>
</organism>
<feature type="transmembrane region" description="Helical" evidence="5">
    <location>
        <begin position="111"/>
        <end position="131"/>
    </location>
</feature>
<dbReference type="PANTHER" id="PTHR10924:SF6">
    <property type="entry name" value="SOLUTE CARRIER FAMILY 49 MEMBER A3"/>
    <property type="match status" value="1"/>
</dbReference>
<name>A0A8S1MQ34_PARPR</name>
<keyword evidence="2 5" id="KW-0812">Transmembrane</keyword>
<feature type="transmembrane region" description="Helical" evidence="5">
    <location>
        <begin position="234"/>
        <end position="256"/>
    </location>
</feature>
<evidence type="ECO:0000256" key="1">
    <source>
        <dbReference type="ARBA" id="ARBA00004141"/>
    </source>
</evidence>
<dbReference type="InterPro" id="IPR049680">
    <property type="entry name" value="FLVCR1-2_SLC49-like"/>
</dbReference>
<dbReference type="GO" id="GO:0022857">
    <property type="term" value="F:transmembrane transporter activity"/>
    <property type="evidence" value="ECO:0007669"/>
    <property type="project" value="InterPro"/>
</dbReference>
<feature type="transmembrane region" description="Helical" evidence="5">
    <location>
        <begin position="364"/>
        <end position="387"/>
    </location>
</feature>
<dbReference type="InterPro" id="IPR011701">
    <property type="entry name" value="MFS"/>
</dbReference>
<feature type="transmembrane region" description="Helical" evidence="5">
    <location>
        <begin position="393"/>
        <end position="413"/>
    </location>
</feature>
<gene>
    <name evidence="6" type="ORF">PPRIM_AZ9-3.1.T0570175</name>
</gene>
<dbReference type="GO" id="GO:0016020">
    <property type="term" value="C:membrane"/>
    <property type="evidence" value="ECO:0007669"/>
    <property type="project" value="UniProtKB-SubCell"/>
</dbReference>
<evidence type="ECO:0000256" key="5">
    <source>
        <dbReference type="SAM" id="Phobius"/>
    </source>
</evidence>
<comment type="caution">
    <text evidence="6">The sequence shown here is derived from an EMBL/GenBank/DDBJ whole genome shotgun (WGS) entry which is preliminary data.</text>
</comment>
<evidence type="ECO:0000256" key="3">
    <source>
        <dbReference type="ARBA" id="ARBA00022989"/>
    </source>
</evidence>
<accession>A0A8S1MQ34</accession>
<evidence type="ECO:0000313" key="7">
    <source>
        <dbReference type="Proteomes" id="UP000688137"/>
    </source>
</evidence>